<dbReference type="InterPro" id="IPR030678">
    <property type="entry name" value="Peptide/Ni-bd"/>
</dbReference>
<dbReference type="Gene3D" id="3.90.76.10">
    <property type="entry name" value="Dipeptide-binding Protein, Domain 1"/>
    <property type="match status" value="1"/>
</dbReference>
<keyword evidence="7" id="KW-1185">Reference proteome</keyword>
<name>W0ETM7_9BACT</name>
<comment type="similarity">
    <text evidence="2">Belongs to the bacterial solute-binding protein 5 family.</text>
</comment>
<evidence type="ECO:0000259" key="5">
    <source>
        <dbReference type="Pfam" id="PF00496"/>
    </source>
</evidence>
<dbReference type="CDD" id="cd00995">
    <property type="entry name" value="PBP2_NikA_DppA_OppA_like"/>
    <property type="match status" value="1"/>
</dbReference>
<dbReference type="STRING" id="929713.NIASO_00745"/>
<dbReference type="GO" id="GO:0030288">
    <property type="term" value="C:outer membrane-bounded periplasmic space"/>
    <property type="evidence" value="ECO:0007669"/>
    <property type="project" value="UniProtKB-ARBA"/>
</dbReference>
<dbReference type="EMBL" id="CP007035">
    <property type="protein sequence ID" value="AHF14117.1"/>
    <property type="molecule type" value="Genomic_DNA"/>
</dbReference>
<dbReference type="PANTHER" id="PTHR30290">
    <property type="entry name" value="PERIPLASMIC BINDING COMPONENT OF ABC TRANSPORTER"/>
    <property type="match status" value="1"/>
</dbReference>
<evidence type="ECO:0000256" key="2">
    <source>
        <dbReference type="ARBA" id="ARBA00005695"/>
    </source>
</evidence>
<dbReference type="RefSeq" id="WP_008582193.1">
    <property type="nucleotide sequence ID" value="NZ_CP007035.1"/>
</dbReference>
<gene>
    <name evidence="6" type="ORF">NIASO_00745</name>
</gene>
<dbReference type="PANTHER" id="PTHR30290:SF10">
    <property type="entry name" value="PERIPLASMIC OLIGOPEPTIDE-BINDING PROTEIN-RELATED"/>
    <property type="match status" value="1"/>
</dbReference>
<dbReference type="PIRSF" id="PIRSF002741">
    <property type="entry name" value="MppA"/>
    <property type="match status" value="1"/>
</dbReference>
<dbReference type="Gene3D" id="3.40.190.10">
    <property type="entry name" value="Periplasmic binding protein-like II"/>
    <property type="match status" value="1"/>
</dbReference>
<dbReference type="Proteomes" id="UP000003586">
    <property type="component" value="Chromosome"/>
</dbReference>
<organism evidence="6 7">
    <name type="scientific">Niabella soli DSM 19437</name>
    <dbReference type="NCBI Taxonomy" id="929713"/>
    <lineage>
        <taxon>Bacteria</taxon>
        <taxon>Pseudomonadati</taxon>
        <taxon>Bacteroidota</taxon>
        <taxon>Chitinophagia</taxon>
        <taxon>Chitinophagales</taxon>
        <taxon>Chitinophagaceae</taxon>
        <taxon>Niabella</taxon>
    </lineage>
</organism>
<dbReference type="InterPro" id="IPR039424">
    <property type="entry name" value="SBP_5"/>
</dbReference>
<dbReference type="GO" id="GO:1904680">
    <property type="term" value="F:peptide transmembrane transporter activity"/>
    <property type="evidence" value="ECO:0007669"/>
    <property type="project" value="TreeGrafter"/>
</dbReference>
<accession>W0ETM7</accession>
<feature type="domain" description="Solute-binding protein family 5" evidence="5">
    <location>
        <begin position="75"/>
        <end position="464"/>
    </location>
</feature>
<dbReference type="Gene3D" id="3.10.105.10">
    <property type="entry name" value="Dipeptide-binding Protein, Domain 3"/>
    <property type="match status" value="1"/>
</dbReference>
<reference evidence="6 7" key="1">
    <citation type="submission" date="2013-12" db="EMBL/GenBank/DDBJ databases">
        <authorList>
            <consortium name="DOE Joint Genome Institute"/>
            <person name="Eisen J."/>
            <person name="Huntemann M."/>
            <person name="Han J."/>
            <person name="Chen A."/>
            <person name="Kyrpides N."/>
            <person name="Mavromatis K."/>
            <person name="Markowitz V."/>
            <person name="Palaniappan K."/>
            <person name="Ivanova N."/>
            <person name="Schaumberg A."/>
            <person name="Pati A."/>
            <person name="Liolios K."/>
            <person name="Nordberg H.P."/>
            <person name="Cantor M.N."/>
            <person name="Hua S.X."/>
            <person name="Woyke T."/>
        </authorList>
    </citation>
    <scope>NUCLEOTIDE SEQUENCE [LARGE SCALE GENOMIC DNA]</scope>
    <source>
        <strain evidence="7">DSM 19437</strain>
    </source>
</reference>
<keyword evidence="3" id="KW-0813">Transport</keyword>
<dbReference type="GO" id="GO:0043190">
    <property type="term" value="C:ATP-binding cassette (ABC) transporter complex"/>
    <property type="evidence" value="ECO:0007669"/>
    <property type="project" value="InterPro"/>
</dbReference>
<dbReference type="GO" id="GO:0015833">
    <property type="term" value="P:peptide transport"/>
    <property type="evidence" value="ECO:0007669"/>
    <property type="project" value="TreeGrafter"/>
</dbReference>
<dbReference type="AlphaFoldDB" id="W0ETM7"/>
<dbReference type="SUPFAM" id="SSF53850">
    <property type="entry name" value="Periplasmic binding protein-like II"/>
    <property type="match status" value="1"/>
</dbReference>
<evidence type="ECO:0000256" key="3">
    <source>
        <dbReference type="ARBA" id="ARBA00022448"/>
    </source>
</evidence>
<evidence type="ECO:0000256" key="4">
    <source>
        <dbReference type="ARBA" id="ARBA00022729"/>
    </source>
</evidence>
<sequence length="545" mass="61862">MIKRTFAYYYILTVFICCACCIGCKDNADKGRKIFRYNEFAGIASLDPAFAKNLSTMWPAHQLFNSLVEIGDSLTIKPSLATHWTIADDKRTYTFYLRNDVFFHDDAVFPNGKGRRMVASDIVFSLNRIIDPKVASPGAWIFNGKVDSLHPFTAINDTVFQLKLAKPYQPILGILAMQYCSVVAPEAVQKFGVDFRSHPVGTGPFQFVAWEEGQGLVFKKNPHYFEKDSAGNRLPYLDGVKISFKDSRATEFLLFRQKSLDFINELDPSFKDEVMTKKGELRKEWKGQIRLLTHPYLNTEYLGILVDTALPIVKASPLRFKKVRQAINYGFDRRKMILYLRNSLGTAAESGFVPKGLPSFNDSIVKGYSYDPEKAARLLKEAGFPNGNGLPAIKLLTVSVYADFANFIAKQLEEIGVKIQVEVVQKALLFEMTANSRAVFFRAGWIADYPDAENYLSVFYSKNPAPPNYTRYKNPEFDAVFEKAIAETNDSLRYVLYRKADQIAIDDAPVVPLWYDKVVQLVQPNVKNFHPNALNLLELRHTIIE</sequence>
<proteinExistence type="inferred from homology"/>
<keyword evidence="4" id="KW-0732">Signal</keyword>
<evidence type="ECO:0000313" key="6">
    <source>
        <dbReference type="EMBL" id="AHF14117.1"/>
    </source>
</evidence>
<comment type="subcellular location">
    <subcellularLocation>
        <location evidence="1">Cell envelope</location>
    </subcellularLocation>
</comment>
<protein>
    <submittedName>
        <fullName evidence="6">ABC transporter substrate-binding protein</fullName>
    </submittedName>
</protein>
<dbReference type="Pfam" id="PF00496">
    <property type="entry name" value="SBP_bac_5"/>
    <property type="match status" value="1"/>
</dbReference>
<evidence type="ECO:0000256" key="1">
    <source>
        <dbReference type="ARBA" id="ARBA00004196"/>
    </source>
</evidence>
<dbReference type="HOGENOM" id="CLU_017028_7_0_10"/>
<dbReference type="eggNOG" id="COG4166">
    <property type="taxonomic scope" value="Bacteria"/>
</dbReference>
<dbReference type="InterPro" id="IPR000914">
    <property type="entry name" value="SBP_5_dom"/>
</dbReference>
<evidence type="ECO:0000313" key="7">
    <source>
        <dbReference type="Proteomes" id="UP000003586"/>
    </source>
</evidence>
<dbReference type="KEGG" id="nso:NIASO_00745"/>